<dbReference type="EMBL" id="AABL01000170">
    <property type="protein sequence ID" value="EAA17413.1"/>
    <property type="molecule type" value="Genomic_DNA"/>
</dbReference>
<sequence length="171" mass="21145">MFSRIKIHYRYITLRKCINKSNIIGNHIFNICYINFHNTTNHQKNVNEYFDYNEDYKLLKRLQNDDFHDVLDIKGDQNVLKIKKKYLKLLRAYHPDTYMKEKNEKRKKMKEEIFLQIYTKYKNFNNQYDMHKTNNFDESIYENDEDKGNKKKKKKKKSYLAKSTCLFIFFF</sequence>
<organism evidence="2 3">
    <name type="scientific">Plasmodium yoelii yoelii</name>
    <dbReference type="NCBI Taxonomy" id="73239"/>
    <lineage>
        <taxon>Eukaryota</taxon>
        <taxon>Sar</taxon>
        <taxon>Alveolata</taxon>
        <taxon>Apicomplexa</taxon>
        <taxon>Aconoidasida</taxon>
        <taxon>Haemosporida</taxon>
        <taxon>Plasmodiidae</taxon>
        <taxon>Plasmodium</taxon>
        <taxon>Plasmodium (Vinckeia)</taxon>
    </lineage>
</organism>
<dbReference type="Pfam" id="PF00226">
    <property type="entry name" value="DnaJ"/>
    <property type="match status" value="1"/>
</dbReference>
<evidence type="ECO:0000259" key="1">
    <source>
        <dbReference type="PROSITE" id="PS50076"/>
    </source>
</evidence>
<protein>
    <recommendedName>
        <fullName evidence="1">J domain-containing protein</fullName>
    </recommendedName>
</protein>
<dbReference type="PaxDb" id="73239-Q7RRT4"/>
<accession>Q7RRT4</accession>
<dbReference type="PROSITE" id="PS50076">
    <property type="entry name" value="DNAJ_2"/>
    <property type="match status" value="1"/>
</dbReference>
<dbReference type="InterPro" id="IPR036869">
    <property type="entry name" value="J_dom_sf"/>
</dbReference>
<gene>
    <name evidence="2" type="ORF">PY00633</name>
</gene>
<dbReference type="SUPFAM" id="SSF46565">
    <property type="entry name" value="Chaperone J-domain"/>
    <property type="match status" value="1"/>
</dbReference>
<reference evidence="2 3" key="1">
    <citation type="journal article" date="2002" name="Nature">
        <title>Genome sequence and comparative analysis of the model rodent malaria parasite Plasmodium yoelii yoelii.</title>
        <authorList>
            <person name="Carlton J.M."/>
            <person name="Angiuoli S.V."/>
            <person name="Suh B.B."/>
            <person name="Kooij T.W."/>
            <person name="Pertea M."/>
            <person name="Silva J.C."/>
            <person name="Ermolaeva M.D."/>
            <person name="Allen J.E."/>
            <person name="Selengut J.D."/>
            <person name="Koo H.L."/>
            <person name="Peterson J.D."/>
            <person name="Pop M."/>
            <person name="Kosack D.S."/>
            <person name="Shumway M.F."/>
            <person name="Bidwell S.L."/>
            <person name="Shallom S.J."/>
            <person name="van Aken S.E."/>
            <person name="Riedmuller S.B."/>
            <person name="Feldblyum T.V."/>
            <person name="Cho J.K."/>
            <person name="Quackenbush J."/>
            <person name="Sedegah M."/>
            <person name="Shoaibi A."/>
            <person name="Cummings L.M."/>
            <person name="Florens L."/>
            <person name="Yates J.R."/>
            <person name="Raine J.D."/>
            <person name="Sinden R.E."/>
            <person name="Harris M.A."/>
            <person name="Cunningham D.A."/>
            <person name="Preiser P.R."/>
            <person name="Bergman L.W."/>
            <person name="Vaidya A.B."/>
            <person name="van Lin L.H."/>
            <person name="Janse C.J."/>
            <person name="Waters A.P."/>
            <person name="Smith H.O."/>
            <person name="White O.R."/>
            <person name="Salzberg S.L."/>
            <person name="Venter J.C."/>
            <person name="Fraser C.M."/>
            <person name="Hoffman S.L."/>
            <person name="Gardner M.J."/>
            <person name="Carucci D.J."/>
        </authorList>
    </citation>
    <scope>NUCLEOTIDE SEQUENCE [LARGE SCALE GENOMIC DNA]</scope>
    <source>
        <strain evidence="2 3">17XNL</strain>
    </source>
</reference>
<dbReference type="Gene3D" id="1.10.287.110">
    <property type="entry name" value="DnaJ domain"/>
    <property type="match status" value="1"/>
</dbReference>
<evidence type="ECO:0000313" key="2">
    <source>
        <dbReference type="EMBL" id="EAA17413.1"/>
    </source>
</evidence>
<proteinExistence type="predicted"/>
<keyword evidence="3" id="KW-1185">Reference proteome</keyword>
<name>Q7RRT4_PLAYO</name>
<dbReference type="InterPro" id="IPR001623">
    <property type="entry name" value="DnaJ_domain"/>
</dbReference>
<evidence type="ECO:0000313" key="3">
    <source>
        <dbReference type="Proteomes" id="UP000008553"/>
    </source>
</evidence>
<comment type="caution">
    <text evidence="2">The sequence shown here is derived from an EMBL/GenBank/DDBJ whole genome shotgun (WGS) entry which is preliminary data.</text>
</comment>
<feature type="domain" description="J" evidence="1">
    <location>
        <begin position="66"/>
        <end position="132"/>
    </location>
</feature>
<dbReference type="Proteomes" id="UP000008553">
    <property type="component" value="Unassembled WGS sequence"/>
</dbReference>
<dbReference type="InParanoid" id="Q7RRT4"/>
<dbReference type="AlphaFoldDB" id="Q7RRT4"/>